<keyword evidence="1" id="KW-0732">Signal</keyword>
<dbReference type="EMBL" id="JAGHKO010000004">
    <property type="protein sequence ID" value="MBO9202602.1"/>
    <property type="molecule type" value="Genomic_DNA"/>
</dbReference>
<name>A0ABS3YYN5_9BACT</name>
<proteinExistence type="predicted"/>
<dbReference type="InterPro" id="IPR021782">
    <property type="entry name" value="DUF3347"/>
</dbReference>
<sequence length="177" mass="19868">MKTLIFSAFIFATIPFSLKANSKAINIAITTKNTVDESPLAQLLTIYYDIKNALVKGDANTAATKAAEFVKAINGDDMKKLQETDMNAFMPLQDKLAFDAKHISETKEISLQREHFQSFSNNFYKLAKAVKLSDKPVYQAYCPMKKAYWLSSEAAIKNPYFGNQMLTCGKINETIKN</sequence>
<dbReference type="Pfam" id="PF11827">
    <property type="entry name" value="DUF3347"/>
    <property type="match status" value="1"/>
</dbReference>
<evidence type="ECO:0000313" key="3">
    <source>
        <dbReference type="EMBL" id="MBO9202602.1"/>
    </source>
</evidence>
<keyword evidence="4" id="KW-1185">Reference proteome</keyword>
<feature type="domain" description="DUF3347" evidence="2">
    <location>
        <begin position="44"/>
        <end position="134"/>
    </location>
</feature>
<organism evidence="3 4">
    <name type="scientific">Niastella soli</name>
    <dbReference type="NCBI Taxonomy" id="2821487"/>
    <lineage>
        <taxon>Bacteria</taxon>
        <taxon>Pseudomonadati</taxon>
        <taxon>Bacteroidota</taxon>
        <taxon>Chitinophagia</taxon>
        <taxon>Chitinophagales</taxon>
        <taxon>Chitinophagaceae</taxon>
        <taxon>Niastella</taxon>
    </lineage>
</organism>
<accession>A0ABS3YYN5</accession>
<feature type="signal peptide" evidence="1">
    <location>
        <begin position="1"/>
        <end position="19"/>
    </location>
</feature>
<reference evidence="3 4" key="1">
    <citation type="submission" date="2021-03" db="EMBL/GenBank/DDBJ databases">
        <title>Assistant Professor.</title>
        <authorList>
            <person name="Huq M.A."/>
        </authorList>
    </citation>
    <scope>NUCLEOTIDE SEQUENCE [LARGE SCALE GENOMIC DNA]</scope>
    <source>
        <strain evidence="3 4">MAH-29</strain>
    </source>
</reference>
<protein>
    <submittedName>
        <fullName evidence="3">DUF3347 domain-containing protein</fullName>
    </submittedName>
</protein>
<dbReference type="Proteomes" id="UP000677244">
    <property type="component" value="Unassembled WGS sequence"/>
</dbReference>
<evidence type="ECO:0000259" key="2">
    <source>
        <dbReference type="Pfam" id="PF11827"/>
    </source>
</evidence>
<evidence type="ECO:0000256" key="1">
    <source>
        <dbReference type="SAM" id="SignalP"/>
    </source>
</evidence>
<dbReference type="RefSeq" id="WP_209140647.1">
    <property type="nucleotide sequence ID" value="NZ_JAGHKO010000004.1"/>
</dbReference>
<feature type="chain" id="PRO_5046193812" evidence="1">
    <location>
        <begin position="20"/>
        <end position="177"/>
    </location>
</feature>
<gene>
    <name evidence="3" type="ORF">J7I42_20100</name>
</gene>
<evidence type="ECO:0000313" key="4">
    <source>
        <dbReference type="Proteomes" id="UP000677244"/>
    </source>
</evidence>
<comment type="caution">
    <text evidence="3">The sequence shown here is derived from an EMBL/GenBank/DDBJ whole genome shotgun (WGS) entry which is preliminary data.</text>
</comment>